<evidence type="ECO:0000313" key="5">
    <source>
        <dbReference type="EMBL" id="HGL40206.1"/>
    </source>
</evidence>
<keyword evidence="3" id="KW-0949">S-adenosyl-L-methionine</keyword>
<organism evidence="6">
    <name type="scientific">Caldiarchaeum subterraneum</name>
    <dbReference type="NCBI Taxonomy" id="311458"/>
    <lineage>
        <taxon>Archaea</taxon>
        <taxon>Nitrososphaerota</taxon>
        <taxon>Candidatus Caldarchaeales</taxon>
        <taxon>Candidatus Caldarchaeaceae</taxon>
        <taxon>Candidatus Caldarchaeum</taxon>
    </lineage>
</organism>
<name>A0A7C4E1B3_CALS0</name>
<dbReference type="PANTHER" id="PTHR13610:SF11">
    <property type="entry name" value="METHYLTRANSFERASE DOMAIN-CONTAINING PROTEIN"/>
    <property type="match status" value="1"/>
</dbReference>
<protein>
    <submittedName>
        <fullName evidence="6">Methyltransferase domain-containing protein</fullName>
    </submittedName>
</protein>
<dbReference type="CDD" id="cd02440">
    <property type="entry name" value="AdoMet_MTases"/>
    <property type="match status" value="1"/>
</dbReference>
<dbReference type="InterPro" id="IPR041698">
    <property type="entry name" value="Methyltransf_25"/>
</dbReference>
<dbReference type="InterPro" id="IPR026170">
    <property type="entry name" value="FAM173A/B"/>
</dbReference>
<accession>A0A7C4E1B3</accession>
<keyword evidence="2 6" id="KW-0808">Transferase</keyword>
<dbReference type="AlphaFoldDB" id="A0A7C4E1B3"/>
<dbReference type="SUPFAM" id="SSF53335">
    <property type="entry name" value="S-adenosyl-L-methionine-dependent methyltransferases"/>
    <property type="match status" value="1"/>
</dbReference>
<dbReference type="GO" id="GO:0016279">
    <property type="term" value="F:protein-lysine N-methyltransferase activity"/>
    <property type="evidence" value="ECO:0007669"/>
    <property type="project" value="InterPro"/>
</dbReference>
<keyword evidence="1 6" id="KW-0489">Methyltransferase</keyword>
<dbReference type="GO" id="GO:0032259">
    <property type="term" value="P:methylation"/>
    <property type="evidence" value="ECO:0007669"/>
    <property type="project" value="UniProtKB-KW"/>
</dbReference>
<sequence length="160" mass="17830">MGLRKPVPFVPTPYPIVRRMLELAGVDEGETVLDLGCGDGRILFTAAKEYGARAIGYELRPSLVKFIREKAKLMRLDEMVHVIKQDFTTSPLPDADVITLYLTRDVLSLIKPHLETALSRGARIVSHGFSIPGLVPAEIEKREGKVVYLYRGSVRIRDGV</sequence>
<evidence type="ECO:0000256" key="3">
    <source>
        <dbReference type="ARBA" id="ARBA00022691"/>
    </source>
</evidence>
<evidence type="ECO:0000256" key="2">
    <source>
        <dbReference type="ARBA" id="ARBA00022679"/>
    </source>
</evidence>
<evidence type="ECO:0000256" key="1">
    <source>
        <dbReference type="ARBA" id="ARBA00022603"/>
    </source>
</evidence>
<proteinExistence type="predicted"/>
<comment type="caution">
    <text evidence="6">The sequence shown here is derived from an EMBL/GenBank/DDBJ whole genome shotgun (WGS) entry which is preliminary data.</text>
</comment>
<reference evidence="6" key="1">
    <citation type="journal article" date="2020" name="mSystems">
        <title>Genome- and Community-Level Interaction Insights into Carbon Utilization and Element Cycling Functions of Hydrothermarchaeota in Hydrothermal Sediment.</title>
        <authorList>
            <person name="Zhou Z."/>
            <person name="Liu Y."/>
            <person name="Xu W."/>
            <person name="Pan J."/>
            <person name="Luo Z.H."/>
            <person name="Li M."/>
        </authorList>
    </citation>
    <scope>NUCLEOTIDE SEQUENCE [LARGE SCALE GENOMIC DNA]</scope>
    <source>
        <strain evidence="6">SpSt-613</strain>
        <strain evidence="5">SpSt-669</strain>
    </source>
</reference>
<evidence type="ECO:0000259" key="4">
    <source>
        <dbReference type="Pfam" id="PF13649"/>
    </source>
</evidence>
<dbReference type="Gene3D" id="3.40.50.150">
    <property type="entry name" value="Vaccinia Virus protein VP39"/>
    <property type="match status" value="1"/>
</dbReference>
<dbReference type="EMBL" id="DTAD01000047">
    <property type="protein sequence ID" value="HGN90400.1"/>
    <property type="molecule type" value="Genomic_DNA"/>
</dbReference>
<dbReference type="Pfam" id="PF13649">
    <property type="entry name" value="Methyltransf_25"/>
    <property type="match status" value="1"/>
</dbReference>
<dbReference type="EMBL" id="DTCM01000011">
    <property type="protein sequence ID" value="HGL40206.1"/>
    <property type="molecule type" value="Genomic_DNA"/>
</dbReference>
<dbReference type="PANTHER" id="PTHR13610">
    <property type="entry name" value="METHYLTRANSFERASE DOMAIN-CONTAINING PROTEIN"/>
    <property type="match status" value="1"/>
</dbReference>
<feature type="domain" description="Methyltransferase" evidence="4">
    <location>
        <begin position="32"/>
        <end position="127"/>
    </location>
</feature>
<dbReference type="InterPro" id="IPR029063">
    <property type="entry name" value="SAM-dependent_MTases_sf"/>
</dbReference>
<gene>
    <name evidence="6" type="ORF">ENT82_04655</name>
    <name evidence="5" type="ORF">ENU43_00845</name>
</gene>
<evidence type="ECO:0000313" key="6">
    <source>
        <dbReference type="EMBL" id="HGN90400.1"/>
    </source>
</evidence>